<dbReference type="Gene3D" id="2.10.220.10">
    <property type="entry name" value="Hormone Receptor, Insulin-like Growth Factor Receptor 1, Chain A, domain 2"/>
    <property type="match status" value="1"/>
</dbReference>
<evidence type="ECO:0000256" key="5">
    <source>
        <dbReference type="SAM" id="SignalP"/>
    </source>
</evidence>
<dbReference type="GO" id="GO:0005524">
    <property type="term" value="F:ATP binding"/>
    <property type="evidence" value="ECO:0007669"/>
    <property type="project" value="UniProtKB-UniRule"/>
</dbReference>
<dbReference type="GO" id="GO:0004709">
    <property type="term" value="F:MAP kinase kinase kinase activity"/>
    <property type="evidence" value="ECO:0007669"/>
    <property type="project" value="UniProtKB-EC"/>
</dbReference>
<feature type="domain" description="Protein kinase" evidence="6">
    <location>
        <begin position="1066"/>
        <end position="1331"/>
    </location>
</feature>
<dbReference type="SMART" id="SM00261">
    <property type="entry name" value="FU"/>
    <property type="match status" value="4"/>
</dbReference>
<dbReference type="RefSeq" id="XP_004258551.1">
    <property type="nucleotide sequence ID" value="XM_004258503.1"/>
</dbReference>
<accession>L7FNG6</accession>
<name>L7FNG6_ENTIV</name>
<evidence type="ECO:0000313" key="7">
    <source>
        <dbReference type="EMBL" id="ELP91780.1"/>
    </source>
</evidence>
<dbReference type="PANTHER" id="PTHR45756:SF1">
    <property type="entry name" value="PROTEIN KINASE DOMAIN CONTAINING PROTEIN"/>
    <property type="match status" value="1"/>
</dbReference>
<gene>
    <name evidence="7" type="ORF">EIN_231700</name>
</gene>
<dbReference type="Gene3D" id="1.10.510.10">
    <property type="entry name" value="Transferase(Phosphotransferase) domain 1"/>
    <property type="match status" value="1"/>
</dbReference>
<keyword evidence="2 3" id="KW-0067">ATP-binding</keyword>
<dbReference type="InterPro" id="IPR053215">
    <property type="entry name" value="TKL_Ser/Thr_kinase"/>
</dbReference>
<dbReference type="OrthoDB" id="300641at2759"/>
<keyword evidence="1 3" id="KW-0547">Nucleotide-binding</keyword>
<dbReference type="GeneID" id="14890759"/>
<dbReference type="Pfam" id="PF00069">
    <property type="entry name" value="Pkinase"/>
    <property type="match status" value="1"/>
</dbReference>
<dbReference type="InterPro" id="IPR017441">
    <property type="entry name" value="Protein_kinase_ATP_BS"/>
</dbReference>
<keyword evidence="7" id="KW-0808">Transferase</keyword>
<dbReference type="InterPro" id="IPR008271">
    <property type="entry name" value="Ser/Thr_kinase_AS"/>
</dbReference>
<evidence type="ECO:0000259" key="6">
    <source>
        <dbReference type="PROSITE" id="PS50011"/>
    </source>
</evidence>
<dbReference type="OMA" id="NCETINH"/>
<dbReference type="PROSITE" id="PS00108">
    <property type="entry name" value="PROTEIN_KINASE_ST"/>
    <property type="match status" value="1"/>
</dbReference>
<dbReference type="EC" id="2.7.11.25" evidence="7"/>
<dbReference type="EMBL" id="KB206446">
    <property type="protein sequence ID" value="ELP91780.1"/>
    <property type="molecule type" value="Genomic_DNA"/>
</dbReference>
<reference evidence="7 8" key="1">
    <citation type="submission" date="2012-10" db="EMBL/GenBank/DDBJ databases">
        <authorList>
            <person name="Zafar N."/>
            <person name="Inman J."/>
            <person name="Hall N."/>
            <person name="Lorenzi H."/>
            <person name="Caler E."/>
        </authorList>
    </citation>
    <scope>NUCLEOTIDE SEQUENCE [LARGE SCALE GENOMIC DNA]</scope>
    <source>
        <strain evidence="7 8">IP1</strain>
    </source>
</reference>
<dbReference type="SUPFAM" id="SSF56112">
    <property type="entry name" value="Protein kinase-like (PK-like)"/>
    <property type="match status" value="1"/>
</dbReference>
<dbReference type="VEuPathDB" id="AmoebaDB:EIN_231700"/>
<evidence type="ECO:0000313" key="8">
    <source>
        <dbReference type="Proteomes" id="UP000014680"/>
    </source>
</evidence>
<proteinExistence type="predicted"/>
<dbReference type="InterPro" id="IPR011009">
    <property type="entry name" value="Kinase-like_dom_sf"/>
</dbReference>
<keyword evidence="4" id="KW-0472">Membrane</keyword>
<evidence type="ECO:0000256" key="4">
    <source>
        <dbReference type="SAM" id="Phobius"/>
    </source>
</evidence>
<dbReference type="PROSITE" id="PS50011">
    <property type="entry name" value="PROTEIN_KINASE_DOM"/>
    <property type="match status" value="1"/>
</dbReference>
<dbReference type="InterPro" id="IPR006212">
    <property type="entry name" value="Furin_repeat"/>
</dbReference>
<evidence type="ECO:0000256" key="3">
    <source>
        <dbReference type="PROSITE-ProRule" id="PRU10141"/>
    </source>
</evidence>
<keyword evidence="4" id="KW-1133">Transmembrane helix</keyword>
<dbReference type="KEGG" id="eiv:EIN_231700"/>
<keyword evidence="5" id="KW-0732">Signal</keyword>
<evidence type="ECO:0000256" key="1">
    <source>
        <dbReference type="ARBA" id="ARBA00022741"/>
    </source>
</evidence>
<sequence>MFFLYLLIIYNRAIYTQVCYAKGTKWYDGFTDVDNANINNTLCYSNTNYHNYFFKQDMYFPFNQQAYFSAFEFNNSLTLNSIYKTNVAYLNIEYFKVRDGATVTTSSFIHSNNTLFIYNGTLIINSNFSIANTFAEKGADIDNPRVLLWKSSYLHLHYNFIYNKNFYITNPDGKTTCFDVISLNSPNILISTFGRGNYNSSHFPFKFSSGTGYLISNQRLIRFCPTGKTNNNVTCTMKSSKYQKYFNVNNDIEDYPFDYPHCPCDDNVTICYLNFLTTLSKIDLQNNSIEYANVLIMSMVTIQSYGTLTFVESTQNIDSTLVYLIYSSTSKTLFCNGNMEYSLNITNSEKVLQLSCGKKLSTLTVPTNRLLFLSDTIRTVDSFIFTSYIEYSYFHTNTVLNSPQLNIKGCTLYKISLTLKKCLLCEDKRKSFNNVCQINNCVEYNDNGRCVFCAKFSVLNESRMCGTSTSCEYGYNNNCFKCSKEYILKNGICAQKQSNCQITDGNFCRKCTSGVLYGVCDVCSSHCIHCDGTLENKCIICDTNTILVNGTCINTEEGTTNNEESMSCDNGLYIDNGICYNCTDNVNQFITCDKMKVTQCEANYYINANENKCITNQCNEDEMKEENNLCSLKIPNCKYSLNSRCIECVDYCYLDPTNNCVPLNDINFTSNCETINHFGCVRCVDGYYLESNKTCAKCNTSLCQTCYSSSYCLTCAENKFLSKHECKSNENLIGKCNKFVTSGGCSVCSDGYYKNGLDCFNCYISCSSCISLPTKCLKCNSTNFKTTSGNCLPRSLLSKSCDVEVTESGCSKCKDGYYQIDSNQCQKCDDNCNTCNTLNVCLTCFSDKILINSVCSNFTSIQNCQAVSNSKCSKCTFWNTPSQNGTSCVKKAVWWVILIIILFIILNIIIVYLKYSKEQQTRYDISIFSMKNSNISFLKTTNKNIMLNKTEIAFENENDTQKEIPVAVESRELICVGNVSKNTLKVQFSLKNSTDKYSIRVEPQIVIIKKGAAVEFEIYLHPNYSCRIDDKIVLISVDMKKGVTSEMPINIKAVTQISTRLDPEELKEEKKIGEGSFGIVFKGIFRGNIVAIKKLKFTSNDIKSLEEFEKEVSMLDKFRSDYIIHFYSAVFIPNKVCMVTEFAQFGSIADLMKNKKSDEIDMKIRVKMMLDASRGIMYLHNNGILHRDIKPDNILVFSLDLNDKVNAKLTDFGSSRNINLLMTNMTFTKGIGTPVYMAPEVLKQDKYKKSADIYSLAITMYEVFCWREAYNKTEFKFPWKIVEFVISGKRLQNLETIPNECFDIINNCWCQNSTERLSIAIISEKLVHLLTNTIN</sequence>
<keyword evidence="7" id="KW-0418">Kinase</keyword>
<feature type="chain" id="PRO_5003974121" evidence="5">
    <location>
        <begin position="22"/>
        <end position="1335"/>
    </location>
</feature>
<dbReference type="PROSITE" id="PS00107">
    <property type="entry name" value="PROTEIN_KINASE_ATP"/>
    <property type="match status" value="1"/>
</dbReference>
<organism evidence="7 8">
    <name type="scientific">Entamoeba invadens IP1</name>
    <dbReference type="NCBI Taxonomy" id="370355"/>
    <lineage>
        <taxon>Eukaryota</taxon>
        <taxon>Amoebozoa</taxon>
        <taxon>Evosea</taxon>
        <taxon>Archamoebae</taxon>
        <taxon>Mastigamoebida</taxon>
        <taxon>Entamoebidae</taxon>
        <taxon>Entamoeba</taxon>
    </lineage>
</organism>
<evidence type="ECO:0000256" key="2">
    <source>
        <dbReference type="ARBA" id="ARBA00022840"/>
    </source>
</evidence>
<feature type="transmembrane region" description="Helical" evidence="4">
    <location>
        <begin position="892"/>
        <end position="913"/>
    </location>
</feature>
<feature type="binding site" evidence="3">
    <location>
        <position position="1094"/>
    </location>
    <ligand>
        <name>ATP</name>
        <dbReference type="ChEBI" id="CHEBI:30616"/>
    </ligand>
</feature>
<dbReference type="SUPFAM" id="SSF57184">
    <property type="entry name" value="Growth factor receptor domain"/>
    <property type="match status" value="2"/>
</dbReference>
<dbReference type="PANTHER" id="PTHR45756">
    <property type="entry name" value="PALMITOYLTRANSFERASE"/>
    <property type="match status" value="1"/>
</dbReference>
<protein>
    <submittedName>
        <fullName evidence="7">Protein serine/threonine kinase, putative</fullName>
        <ecNumber evidence="7">2.7.11.25</ecNumber>
    </submittedName>
</protein>
<dbReference type="Proteomes" id="UP000014680">
    <property type="component" value="Unassembled WGS sequence"/>
</dbReference>
<feature type="signal peptide" evidence="5">
    <location>
        <begin position="1"/>
        <end position="21"/>
    </location>
</feature>
<dbReference type="InterPro" id="IPR009030">
    <property type="entry name" value="Growth_fac_rcpt_cys_sf"/>
</dbReference>
<keyword evidence="8" id="KW-1185">Reference proteome</keyword>
<dbReference type="SMART" id="SM00220">
    <property type="entry name" value="S_TKc"/>
    <property type="match status" value="1"/>
</dbReference>
<keyword evidence="4" id="KW-0812">Transmembrane</keyword>
<dbReference type="InterPro" id="IPR000719">
    <property type="entry name" value="Prot_kinase_dom"/>
</dbReference>